<accession>A0ABV1AD33</accession>
<gene>
    <name evidence="2" type="ORF">AMECASPLE_023633</name>
</gene>
<protein>
    <submittedName>
        <fullName evidence="2">Uncharacterized protein</fullName>
    </submittedName>
</protein>
<evidence type="ECO:0000313" key="3">
    <source>
        <dbReference type="Proteomes" id="UP001469553"/>
    </source>
</evidence>
<evidence type="ECO:0000313" key="2">
    <source>
        <dbReference type="EMBL" id="MEQ2315556.1"/>
    </source>
</evidence>
<organism evidence="2 3">
    <name type="scientific">Ameca splendens</name>
    <dbReference type="NCBI Taxonomy" id="208324"/>
    <lineage>
        <taxon>Eukaryota</taxon>
        <taxon>Metazoa</taxon>
        <taxon>Chordata</taxon>
        <taxon>Craniata</taxon>
        <taxon>Vertebrata</taxon>
        <taxon>Euteleostomi</taxon>
        <taxon>Actinopterygii</taxon>
        <taxon>Neopterygii</taxon>
        <taxon>Teleostei</taxon>
        <taxon>Neoteleostei</taxon>
        <taxon>Acanthomorphata</taxon>
        <taxon>Ovalentaria</taxon>
        <taxon>Atherinomorphae</taxon>
        <taxon>Cyprinodontiformes</taxon>
        <taxon>Goodeidae</taxon>
        <taxon>Ameca</taxon>
    </lineage>
</organism>
<name>A0ABV1AD33_9TELE</name>
<feature type="compositionally biased region" description="Polar residues" evidence="1">
    <location>
        <begin position="1"/>
        <end position="21"/>
    </location>
</feature>
<evidence type="ECO:0000256" key="1">
    <source>
        <dbReference type="SAM" id="MobiDB-lite"/>
    </source>
</evidence>
<proteinExistence type="predicted"/>
<comment type="caution">
    <text evidence="2">The sequence shown here is derived from an EMBL/GenBank/DDBJ whole genome shotgun (WGS) entry which is preliminary data.</text>
</comment>
<dbReference type="EMBL" id="JAHRIP010086832">
    <property type="protein sequence ID" value="MEQ2315556.1"/>
    <property type="molecule type" value="Genomic_DNA"/>
</dbReference>
<sequence>MQYTHSHSILPGPTQTKNHQPVQLHRHSLSNPNGGDPTSQRERKASTTHTASPPWHPAACHINDPPETTTSKQHTVEPFQPPGQCQQPLLPFMRVKQKK</sequence>
<feature type="region of interest" description="Disordered" evidence="1">
    <location>
        <begin position="1"/>
        <end position="99"/>
    </location>
</feature>
<feature type="compositionally biased region" description="Low complexity" evidence="1">
    <location>
        <begin position="82"/>
        <end position="92"/>
    </location>
</feature>
<keyword evidence="3" id="KW-1185">Reference proteome</keyword>
<feature type="compositionally biased region" description="Polar residues" evidence="1">
    <location>
        <begin position="29"/>
        <end position="38"/>
    </location>
</feature>
<reference evidence="2 3" key="1">
    <citation type="submission" date="2021-06" db="EMBL/GenBank/DDBJ databases">
        <authorList>
            <person name="Palmer J.M."/>
        </authorList>
    </citation>
    <scope>NUCLEOTIDE SEQUENCE [LARGE SCALE GENOMIC DNA]</scope>
    <source>
        <strain evidence="2 3">AS_MEX2019</strain>
        <tissue evidence="2">Muscle</tissue>
    </source>
</reference>
<dbReference type="Proteomes" id="UP001469553">
    <property type="component" value="Unassembled WGS sequence"/>
</dbReference>